<dbReference type="InterPro" id="IPR033922">
    <property type="entry name" value="NAD_bind_Glu_DH"/>
</dbReference>
<dbReference type="SMART" id="SM00839">
    <property type="entry name" value="ELFV_dehydrog"/>
    <property type="match status" value="1"/>
</dbReference>
<dbReference type="Pfam" id="PF00208">
    <property type="entry name" value="ELFV_dehydrog"/>
    <property type="match status" value="1"/>
</dbReference>
<dbReference type="EMBL" id="JBDJPC010000004">
    <property type="protein sequence ID" value="KAL1505667.1"/>
    <property type="molecule type" value="Genomic_DNA"/>
</dbReference>
<comment type="subcellular location">
    <subcellularLocation>
        <location evidence="1">Mitochondrion</location>
    </subcellularLocation>
</comment>
<evidence type="ECO:0000256" key="7">
    <source>
        <dbReference type="ARBA" id="ARBA00048577"/>
    </source>
</evidence>
<evidence type="ECO:0000313" key="10">
    <source>
        <dbReference type="EMBL" id="KAL1505667.1"/>
    </source>
</evidence>
<dbReference type="Gene3D" id="3.40.50.10860">
    <property type="entry name" value="Leucine Dehydrogenase, chain A, domain 1"/>
    <property type="match status" value="1"/>
</dbReference>
<dbReference type="Gene3D" id="1.10.287.140">
    <property type="match status" value="1"/>
</dbReference>
<evidence type="ECO:0000256" key="2">
    <source>
        <dbReference type="ARBA" id="ARBA00006382"/>
    </source>
</evidence>
<dbReference type="CDD" id="cd01076">
    <property type="entry name" value="NAD_bind_1_Glu_DH"/>
    <property type="match status" value="1"/>
</dbReference>
<dbReference type="InterPro" id="IPR006095">
    <property type="entry name" value="Glu/Leu/Phe/Val/Trp_DH"/>
</dbReference>
<feature type="domain" description="Glutamate/phenylalanine/leucine/valine/L-tryptophan dehydrogenase C-terminal" evidence="9">
    <location>
        <begin position="255"/>
        <end position="543"/>
    </location>
</feature>
<sequence length="546" mass="60469">MTVQVILPRFGAQVKRLLKFPNVSDHFHAICRGKHQIPDRLKTIPDQQDPIFSEMVEYFFHEACVVCENKLIDDLGKIRGNTETKEQREAKVMAIFNQIEACDSMLGVTFPVQRDDGNYEIIQGYRAQHSQHKLPTKGGLRYSLDVNADEVQALSAIMTFKCAAVDVPYGGAKAGIRIDPRKYSLRELEKITRKFSLELVKKGFLGPGVDVPAPDMGTGEREMAWMVDTYAKTLGCQDMNAHGCVTGKPINQGGIHGRTSATGRGVFHATEHFVNNECYMEFVGLKPGIKDKTFILQGHGNVGLHTHRYYHRAGAKCIGIIEVDGAIFNEKGIDPVELEAYKLGPGKGSIMGFPGAKKYNGDLFEHECDILVPAAKEKVITKDNAGKIKAKLIVEGANGPLTPAADKILMDKKIIIIPDILANSGGVTVSYFEWLKNINHVSFGRLTFKYERDSNYHLLASVQQSLKECLGQDIPIKPSPEFEKRIAGASEKDIVHSGLYFTMERATKAVQTTAVDMDLGINFRLAAYVNAVMKIFNTYSTAGFAY</sequence>
<organism evidence="10 11">
    <name type="scientific">Hypothenemus hampei</name>
    <name type="common">Coffee berry borer</name>
    <dbReference type="NCBI Taxonomy" id="57062"/>
    <lineage>
        <taxon>Eukaryota</taxon>
        <taxon>Metazoa</taxon>
        <taxon>Ecdysozoa</taxon>
        <taxon>Arthropoda</taxon>
        <taxon>Hexapoda</taxon>
        <taxon>Insecta</taxon>
        <taxon>Pterygota</taxon>
        <taxon>Neoptera</taxon>
        <taxon>Endopterygota</taxon>
        <taxon>Coleoptera</taxon>
        <taxon>Polyphaga</taxon>
        <taxon>Cucujiformia</taxon>
        <taxon>Curculionidae</taxon>
        <taxon>Scolytinae</taxon>
        <taxon>Hypothenemus</taxon>
    </lineage>
</organism>
<evidence type="ECO:0000256" key="3">
    <source>
        <dbReference type="ARBA" id="ARBA00012889"/>
    </source>
</evidence>
<dbReference type="InterPro" id="IPR036291">
    <property type="entry name" value="NAD(P)-bd_dom_sf"/>
</dbReference>
<comment type="catalytic activity">
    <reaction evidence="6">
        <text>L-glutamate + NAD(+) + H2O = 2-oxoglutarate + NH4(+) + NADH + H(+)</text>
        <dbReference type="Rhea" id="RHEA:15133"/>
        <dbReference type="ChEBI" id="CHEBI:15377"/>
        <dbReference type="ChEBI" id="CHEBI:15378"/>
        <dbReference type="ChEBI" id="CHEBI:16810"/>
        <dbReference type="ChEBI" id="CHEBI:28938"/>
        <dbReference type="ChEBI" id="CHEBI:29985"/>
        <dbReference type="ChEBI" id="CHEBI:57540"/>
        <dbReference type="ChEBI" id="CHEBI:57945"/>
        <dbReference type="EC" id="1.4.1.3"/>
    </reaction>
</comment>
<reference evidence="10 11" key="1">
    <citation type="submission" date="2024-05" db="EMBL/GenBank/DDBJ databases">
        <title>Genetic variation in Jamaican populations of the coffee berry borer (Hypothenemus hampei).</title>
        <authorList>
            <person name="Errbii M."/>
            <person name="Myrie A."/>
        </authorList>
    </citation>
    <scope>NUCLEOTIDE SEQUENCE [LARGE SCALE GENOMIC DNA]</scope>
    <source>
        <strain evidence="10">JA-Hopewell-2020-01-JO</strain>
        <tissue evidence="10">Whole body</tissue>
    </source>
</reference>
<dbReference type="GO" id="GO:0004353">
    <property type="term" value="F:glutamate dehydrogenase [NAD(P)+] activity"/>
    <property type="evidence" value="ECO:0007669"/>
    <property type="project" value="UniProtKB-EC"/>
</dbReference>
<dbReference type="GO" id="GO:0005739">
    <property type="term" value="C:mitochondrion"/>
    <property type="evidence" value="ECO:0007669"/>
    <property type="project" value="UniProtKB-SubCell"/>
</dbReference>
<keyword evidence="4 8" id="KW-0560">Oxidoreductase</keyword>
<dbReference type="InterPro" id="IPR046346">
    <property type="entry name" value="Aminoacid_DH-like_N_sf"/>
</dbReference>
<evidence type="ECO:0000256" key="5">
    <source>
        <dbReference type="ARBA" id="ARBA00023128"/>
    </source>
</evidence>
<evidence type="ECO:0000313" key="11">
    <source>
        <dbReference type="Proteomes" id="UP001566132"/>
    </source>
</evidence>
<evidence type="ECO:0000256" key="6">
    <source>
        <dbReference type="ARBA" id="ARBA00047867"/>
    </source>
</evidence>
<dbReference type="Proteomes" id="UP001566132">
    <property type="component" value="Unassembled WGS sequence"/>
</dbReference>
<evidence type="ECO:0000256" key="4">
    <source>
        <dbReference type="ARBA" id="ARBA00023002"/>
    </source>
</evidence>
<dbReference type="SUPFAM" id="SSF51735">
    <property type="entry name" value="NAD(P)-binding Rossmann-fold domains"/>
    <property type="match status" value="1"/>
</dbReference>
<name>A0ABD1EXA4_HYPHA</name>
<dbReference type="Gene3D" id="3.40.50.720">
    <property type="entry name" value="NAD(P)-binding Rossmann-like Domain"/>
    <property type="match status" value="1"/>
</dbReference>
<keyword evidence="11" id="KW-1185">Reference proteome</keyword>
<dbReference type="PANTHER" id="PTHR11606:SF13">
    <property type="entry name" value="GLUTAMATE DEHYDROGENASE 1, MITOCHONDRIAL"/>
    <property type="match status" value="1"/>
</dbReference>
<dbReference type="InterPro" id="IPR033524">
    <property type="entry name" value="Glu/Leu/Phe/Val_DH_AS"/>
</dbReference>
<accession>A0ABD1EXA4</accession>
<comment type="catalytic activity">
    <reaction evidence="7">
        <text>L-glutamate + NADP(+) + H2O = 2-oxoglutarate + NH4(+) + NADPH + H(+)</text>
        <dbReference type="Rhea" id="RHEA:11612"/>
        <dbReference type="ChEBI" id="CHEBI:15377"/>
        <dbReference type="ChEBI" id="CHEBI:15378"/>
        <dbReference type="ChEBI" id="CHEBI:16810"/>
        <dbReference type="ChEBI" id="CHEBI:28938"/>
        <dbReference type="ChEBI" id="CHEBI:29985"/>
        <dbReference type="ChEBI" id="CHEBI:57783"/>
        <dbReference type="ChEBI" id="CHEBI:58349"/>
        <dbReference type="EC" id="1.4.1.3"/>
    </reaction>
</comment>
<comment type="caution">
    <text evidence="10">The sequence shown here is derived from an EMBL/GenBank/DDBJ whole genome shotgun (WGS) entry which is preliminary data.</text>
</comment>
<dbReference type="PANTHER" id="PTHR11606">
    <property type="entry name" value="GLUTAMATE DEHYDROGENASE"/>
    <property type="match status" value="1"/>
</dbReference>
<evidence type="ECO:0000259" key="9">
    <source>
        <dbReference type="SMART" id="SM00839"/>
    </source>
</evidence>
<dbReference type="AlphaFoldDB" id="A0ABD1EXA4"/>
<evidence type="ECO:0000256" key="8">
    <source>
        <dbReference type="RuleBase" id="RU004417"/>
    </source>
</evidence>
<evidence type="ECO:0000256" key="1">
    <source>
        <dbReference type="ARBA" id="ARBA00004173"/>
    </source>
</evidence>
<dbReference type="InterPro" id="IPR006096">
    <property type="entry name" value="Glu/Leu/Phe/Val/Trp_DH_C"/>
</dbReference>
<dbReference type="SUPFAM" id="SSF53223">
    <property type="entry name" value="Aminoacid dehydrogenase-like, N-terminal domain"/>
    <property type="match status" value="1"/>
</dbReference>
<keyword evidence="5" id="KW-0496">Mitochondrion</keyword>
<protein>
    <recommendedName>
        <fullName evidence="3">glutamate dehydrogenase [NAD(P)(+)]</fullName>
        <ecNumber evidence="3">1.4.1.3</ecNumber>
    </recommendedName>
</protein>
<dbReference type="PROSITE" id="PS00074">
    <property type="entry name" value="GLFV_DEHYDROGENASE"/>
    <property type="match status" value="1"/>
</dbReference>
<dbReference type="FunFam" id="3.40.50.720:FF:000100">
    <property type="entry name" value="Glutamate dehydrogenase 1, mitochondrial"/>
    <property type="match status" value="1"/>
</dbReference>
<proteinExistence type="inferred from homology"/>
<dbReference type="InterPro" id="IPR006097">
    <property type="entry name" value="Glu/Leu/Phe/Val/Trp_DH_dimer"/>
</dbReference>
<dbReference type="PRINTS" id="PR00082">
    <property type="entry name" value="GLFDHDRGNASE"/>
</dbReference>
<dbReference type="EC" id="1.4.1.3" evidence="3"/>
<comment type="similarity">
    <text evidence="2 8">Belongs to the Glu/Leu/Phe/Val dehydrogenases family.</text>
</comment>
<dbReference type="Pfam" id="PF02812">
    <property type="entry name" value="ELFV_dehydrog_N"/>
    <property type="match status" value="1"/>
</dbReference>
<gene>
    <name evidence="10" type="ORF">ABEB36_005174</name>
</gene>